<organism evidence="1 2">
    <name type="scientific">Kipferlia bialata</name>
    <dbReference type="NCBI Taxonomy" id="797122"/>
    <lineage>
        <taxon>Eukaryota</taxon>
        <taxon>Metamonada</taxon>
        <taxon>Carpediemonas-like organisms</taxon>
        <taxon>Kipferlia</taxon>
    </lineage>
</organism>
<protein>
    <submittedName>
        <fullName evidence="1">Uncharacterized protein</fullName>
    </submittedName>
</protein>
<dbReference type="AlphaFoldDB" id="A0A9K3DDP9"/>
<dbReference type="EMBL" id="BDIP01008844">
    <property type="protein sequence ID" value="GIQ92044.1"/>
    <property type="molecule type" value="Genomic_DNA"/>
</dbReference>
<sequence length="24" mass="2689">MGERLCASQSLVDSLKDQLKRVLV</sequence>
<keyword evidence="2" id="KW-1185">Reference proteome</keyword>
<gene>
    <name evidence="1" type="ORF">KIPB_015585</name>
</gene>
<comment type="caution">
    <text evidence="1">The sequence shown here is derived from an EMBL/GenBank/DDBJ whole genome shotgun (WGS) entry which is preliminary data.</text>
</comment>
<dbReference type="Proteomes" id="UP000265618">
    <property type="component" value="Unassembled WGS sequence"/>
</dbReference>
<reference evidence="1 2" key="1">
    <citation type="journal article" date="2018" name="PLoS ONE">
        <title>The draft genome of Kipferlia bialata reveals reductive genome evolution in fornicate parasites.</title>
        <authorList>
            <person name="Tanifuji G."/>
            <person name="Takabayashi S."/>
            <person name="Kume K."/>
            <person name="Takagi M."/>
            <person name="Nakayama T."/>
            <person name="Kamikawa R."/>
            <person name="Inagaki Y."/>
            <person name="Hashimoto T."/>
        </authorList>
    </citation>
    <scope>NUCLEOTIDE SEQUENCE [LARGE SCALE GENOMIC DNA]</scope>
    <source>
        <strain evidence="1">NY0173</strain>
    </source>
</reference>
<name>A0A9K3DDP9_9EUKA</name>
<proteinExistence type="predicted"/>
<evidence type="ECO:0000313" key="1">
    <source>
        <dbReference type="EMBL" id="GIQ92044.1"/>
    </source>
</evidence>
<accession>A0A9K3DDP9</accession>
<feature type="non-terminal residue" evidence="1">
    <location>
        <position position="1"/>
    </location>
</feature>
<evidence type="ECO:0000313" key="2">
    <source>
        <dbReference type="Proteomes" id="UP000265618"/>
    </source>
</evidence>